<evidence type="ECO:0000313" key="1">
    <source>
        <dbReference type="EMBL" id="QES49548.1"/>
    </source>
</evidence>
<dbReference type="OrthoDB" id="4186974at2"/>
<dbReference type="RefSeq" id="WP_150209137.1">
    <property type="nucleotide sequence ID" value="NZ_CP029190.1"/>
</dbReference>
<dbReference type="EMBL" id="CP029190">
    <property type="protein sequence ID" value="QES49548.1"/>
    <property type="molecule type" value="Genomic_DNA"/>
</dbReference>
<name>A0A5P2D640_STRVZ</name>
<accession>A0A5P2D640</accession>
<gene>
    <name evidence="1" type="ORF">DEJ50_18800</name>
</gene>
<dbReference type="Proteomes" id="UP000325211">
    <property type="component" value="Chromosome"/>
</dbReference>
<proteinExistence type="predicted"/>
<sequence>MSPIAVGGPALFLGSDTPCVALLRPELDVNDAGLRLAAEQAGVSPEEFAGDAGIWQVIADRTDGEGRGFELPDLADAAAAAFAEGLLAALDGGTDFELALAGDAIAVTGRTAGDDRISLAARVVPPADAEGEGPLDLELGTLPVAELRADIADFRESLA</sequence>
<evidence type="ECO:0000313" key="2">
    <source>
        <dbReference type="Proteomes" id="UP000325211"/>
    </source>
</evidence>
<organism evidence="1 2">
    <name type="scientific">Streptomyces venezuelae</name>
    <dbReference type="NCBI Taxonomy" id="54571"/>
    <lineage>
        <taxon>Bacteria</taxon>
        <taxon>Bacillati</taxon>
        <taxon>Actinomycetota</taxon>
        <taxon>Actinomycetes</taxon>
        <taxon>Kitasatosporales</taxon>
        <taxon>Streptomycetaceae</taxon>
        <taxon>Streptomyces</taxon>
    </lineage>
</organism>
<protein>
    <submittedName>
        <fullName evidence="1">Uncharacterized protein</fullName>
    </submittedName>
</protein>
<dbReference type="AlphaFoldDB" id="A0A5P2D640"/>
<reference evidence="1 2" key="1">
    <citation type="submission" date="2018-05" db="EMBL/GenBank/DDBJ databases">
        <title>Streptomyces venezuelae.</title>
        <authorList>
            <person name="Kim W."/>
            <person name="Lee N."/>
            <person name="Cho B.-K."/>
        </authorList>
    </citation>
    <scope>NUCLEOTIDE SEQUENCE [LARGE SCALE GENOMIC DNA]</scope>
    <source>
        <strain evidence="1 2">ATCC 21782</strain>
    </source>
</reference>